<dbReference type="AlphaFoldDB" id="A0A1W2DCB3"/>
<keyword evidence="1" id="KW-0812">Transmembrane</keyword>
<evidence type="ECO:0000256" key="1">
    <source>
        <dbReference type="SAM" id="Phobius"/>
    </source>
</evidence>
<dbReference type="Pfam" id="PF20182">
    <property type="entry name" value="DUF6545"/>
    <property type="match status" value="1"/>
</dbReference>
<reference evidence="4" key="1">
    <citation type="submission" date="2017-04" db="EMBL/GenBank/DDBJ databases">
        <authorList>
            <person name="Varghese N."/>
            <person name="Submissions S."/>
        </authorList>
    </citation>
    <scope>NUCLEOTIDE SEQUENCE [LARGE SCALE GENOMIC DNA]</scope>
    <source>
        <strain evidence="4">DSM 44073</strain>
    </source>
</reference>
<feature type="transmembrane region" description="Helical" evidence="1">
    <location>
        <begin position="39"/>
        <end position="59"/>
    </location>
</feature>
<name>A0A1W2DCB3_9PSEU</name>
<feature type="transmembrane region" description="Helical" evidence="1">
    <location>
        <begin position="230"/>
        <end position="249"/>
    </location>
</feature>
<feature type="transmembrane region" description="Helical" evidence="1">
    <location>
        <begin position="71"/>
        <end position="91"/>
    </location>
</feature>
<keyword evidence="1" id="KW-0472">Membrane</keyword>
<protein>
    <recommendedName>
        <fullName evidence="2">DUF6545 domain-containing protein</fullName>
    </recommendedName>
</protein>
<evidence type="ECO:0000313" key="4">
    <source>
        <dbReference type="Proteomes" id="UP000192840"/>
    </source>
</evidence>
<organism evidence="3 4">
    <name type="scientific">Lentzea albidocapillata</name>
    <dbReference type="NCBI Taxonomy" id="40571"/>
    <lineage>
        <taxon>Bacteria</taxon>
        <taxon>Bacillati</taxon>
        <taxon>Actinomycetota</taxon>
        <taxon>Actinomycetes</taxon>
        <taxon>Pseudonocardiales</taxon>
        <taxon>Pseudonocardiaceae</taxon>
        <taxon>Lentzea</taxon>
    </lineage>
</organism>
<evidence type="ECO:0000313" key="3">
    <source>
        <dbReference type="EMBL" id="SMC95125.1"/>
    </source>
</evidence>
<feature type="domain" description="DUF6545" evidence="2">
    <location>
        <begin position="257"/>
        <end position="396"/>
    </location>
</feature>
<proteinExistence type="predicted"/>
<feature type="transmembrane region" description="Helical" evidence="1">
    <location>
        <begin position="191"/>
        <end position="210"/>
    </location>
</feature>
<feature type="transmembrane region" description="Helical" evidence="1">
    <location>
        <begin position="107"/>
        <end position="127"/>
    </location>
</feature>
<dbReference type="EMBL" id="FWYC01000007">
    <property type="protein sequence ID" value="SMC95125.1"/>
    <property type="molecule type" value="Genomic_DNA"/>
</dbReference>
<dbReference type="InterPro" id="IPR046675">
    <property type="entry name" value="DUF6545"/>
</dbReference>
<evidence type="ECO:0000259" key="2">
    <source>
        <dbReference type="Pfam" id="PF20182"/>
    </source>
</evidence>
<feature type="transmembrane region" description="Helical" evidence="1">
    <location>
        <begin position="147"/>
        <end position="171"/>
    </location>
</feature>
<keyword evidence="4" id="KW-1185">Reference proteome</keyword>
<sequence length="424" mass="46732">MWFVLVTGFGMLWSALAVLAHLRRVKRRPDDPSVPAKRALLAAAVLATVSYALAIPPFTSLLHVDGMWLNWPMIMTLGNSTVICVHMFYLFSVEERATAVRIARREWLIYAVLTTAVVVLFAMNPTASDYDITSAGRYQTGGPGDPFAAVAYVLSMGFAGVMNVVVCRLGWRWVKKARGTRWLAMGLNTNALGQIGGLCMVLHSVSYNLALLFGTVPSWTQNVVETPIKGIAGLLTMLGLSATALSLWIKNSRLVVWAHANQARRRLYPLHQRMYAAFPSIVVDPPPSSAVKDFLHVRDASRQLGDRLVELWEGRLRMRIPYGTRAIADKLAREEGLRGPALEAVVERACLEVGFEVARTGTEVRVELSTADEASRLTRQGEKAAEVRWWQEVHDARKSPVVAQIRTRAPELIRASATSGAATS</sequence>
<dbReference type="Proteomes" id="UP000192840">
    <property type="component" value="Unassembled WGS sequence"/>
</dbReference>
<dbReference type="STRING" id="40571.SAMN05660733_02868"/>
<accession>A0A1W2DCB3</accession>
<gene>
    <name evidence="3" type="ORF">SAMN05660733_02868</name>
</gene>
<feature type="transmembrane region" description="Helical" evidence="1">
    <location>
        <begin position="6"/>
        <end position="23"/>
    </location>
</feature>
<keyword evidence="1" id="KW-1133">Transmembrane helix</keyword>